<sequence>MEPAADAAEHLLTVVNAQSAAQRAHLLTGDPQYLTELDAGAGAAAETFAELNRQATAVAGLHLDLARLEHDLASWLAVLRAPVPAPAAPVPAAPTPASPVPSAAATAATTEAAAEAVRAADPAPLLAGTARIADGVAAEKQRLQAATSSDRTRMMVLVGALTAVLPALVGVLVVLGLRRLARPLADLERQVREAAHGDLTAPVVDGSARPGLLRGLFAELEGIRGLMTELRWDARRDQEALDQHGEAAVAVFEFLVAHSEPGPGGRRARVPGRRRGSGRRGLL</sequence>
<feature type="compositionally biased region" description="Basic residues" evidence="1">
    <location>
        <begin position="266"/>
        <end position="283"/>
    </location>
</feature>
<evidence type="ECO:0000256" key="2">
    <source>
        <dbReference type="SAM" id="Phobius"/>
    </source>
</evidence>
<organism evidence="4 5">
    <name type="scientific">Kitasatospora paranensis</name>
    <dbReference type="NCBI Taxonomy" id="258053"/>
    <lineage>
        <taxon>Bacteria</taxon>
        <taxon>Bacillati</taxon>
        <taxon>Actinomycetota</taxon>
        <taxon>Actinomycetes</taxon>
        <taxon>Kitasatosporales</taxon>
        <taxon>Streptomycetaceae</taxon>
        <taxon>Kitasatospora</taxon>
    </lineage>
</organism>
<keyword evidence="2" id="KW-0472">Membrane</keyword>
<gene>
    <name evidence="4" type="ORF">ACFQMG_22200</name>
</gene>
<dbReference type="Pfam" id="PF05227">
    <property type="entry name" value="CHASE3"/>
    <property type="match status" value="1"/>
</dbReference>
<reference evidence="5" key="1">
    <citation type="journal article" date="2019" name="Int. J. Syst. Evol. Microbiol.">
        <title>The Global Catalogue of Microorganisms (GCM) 10K type strain sequencing project: providing services to taxonomists for standard genome sequencing and annotation.</title>
        <authorList>
            <consortium name="The Broad Institute Genomics Platform"/>
            <consortium name="The Broad Institute Genome Sequencing Center for Infectious Disease"/>
            <person name="Wu L."/>
            <person name="Ma J."/>
        </authorList>
    </citation>
    <scope>NUCLEOTIDE SEQUENCE [LARGE SCALE GENOMIC DNA]</scope>
    <source>
        <strain evidence="5">CGMCC 1.12859</strain>
    </source>
</reference>
<proteinExistence type="predicted"/>
<comment type="caution">
    <text evidence="4">The sequence shown here is derived from an EMBL/GenBank/DDBJ whole genome shotgun (WGS) entry which is preliminary data.</text>
</comment>
<dbReference type="InterPro" id="IPR007891">
    <property type="entry name" value="CHASE3"/>
</dbReference>
<dbReference type="RefSeq" id="WP_380231807.1">
    <property type="nucleotide sequence ID" value="NZ_JBHTAJ010000043.1"/>
</dbReference>
<keyword evidence="2" id="KW-1133">Transmembrane helix</keyword>
<feature type="region of interest" description="Disordered" evidence="1">
    <location>
        <begin position="261"/>
        <end position="283"/>
    </location>
</feature>
<dbReference type="Gene3D" id="6.10.340.10">
    <property type="match status" value="1"/>
</dbReference>
<evidence type="ECO:0000256" key="1">
    <source>
        <dbReference type="SAM" id="MobiDB-lite"/>
    </source>
</evidence>
<accession>A0ABW2G144</accession>
<protein>
    <submittedName>
        <fullName evidence="4">CHASE3 domain-containing protein</fullName>
    </submittedName>
</protein>
<evidence type="ECO:0000259" key="3">
    <source>
        <dbReference type="Pfam" id="PF05227"/>
    </source>
</evidence>
<dbReference type="EMBL" id="JBHTAJ010000043">
    <property type="protein sequence ID" value="MFC7182263.1"/>
    <property type="molecule type" value="Genomic_DNA"/>
</dbReference>
<keyword evidence="2" id="KW-0812">Transmembrane</keyword>
<name>A0ABW2G144_9ACTN</name>
<keyword evidence="5" id="KW-1185">Reference proteome</keyword>
<evidence type="ECO:0000313" key="5">
    <source>
        <dbReference type="Proteomes" id="UP001596435"/>
    </source>
</evidence>
<dbReference type="Proteomes" id="UP001596435">
    <property type="component" value="Unassembled WGS sequence"/>
</dbReference>
<feature type="domain" description="CHASE3" evidence="3">
    <location>
        <begin position="3"/>
        <end position="80"/>
    </location>
</feature>
<feature type="transmembrane region" description="Helical" evidence="2">
    <location>
        <begin position="154"/>
        <end position="177"/>
    </location>
</feature>
<evidence type="ECO:0000313" key="4">
    <source>
        <dbReference type="EMBL" id="MFC7182263.1"/>
    </source>
</evidence>